<dbReference type="PATRIC" id="fig|106634.4.peg.624"/>
<dbReference type="OrthoDB" id="9792163at2"/>
<comment type="similarity">
    <text evidence="1">Belongs to the glycosyltransferase group 1 family. Glycosyltransferase 4 subfamily.</text>
</comment>
<dbReference type="GO" id="GO:0016438">
    <property type="term" value="F:tRNA-queuosine(34) beta-mannosyltransferase activity"/>
    <property type="evidence" value="ECO:0007669"/>
    <property type="project" value="UniProtKB-EC"/>
</dbReference>
<evidence type="ECO:0000256" key="2">
    <source>
        <dbReference type="ARBA" id="ARBA00022676"/>
    </source>
</evidence>
<dbReference type="Proteomes" id="UP000064201">
    <property type="component" value="Chromosome"/>
</dbReference>
<feature type="domain" description="tRNA-queuosine alpha-mannosyltransferase N-terminal" evidence="8">
    <location>
        <begin position="7"/>
        <end position="173"/>
    </location>
</feature>
<dbReference type="EC" id="2.4.1.110" evidence="4"/>
<evidence type="ECO:0000256" key="5">
    <source>
        <dbReference type="ARBA" id="ARBA00044539"/>
    </source>
</evidence>
<evidence type="ECO:0000313" key="10">
    <source>
        <dbReference type="Proteomes" id="UP000064201"/>
    </source>
</evidence>
<sequence>MPDHRKRILLLSAYRADSHAAWADWLTSTFDAFDWQLLELPGRHFRWRIRGNPISWLDALATTEVDAVIATSMVDLATLRGLQPHLAALPTLYYVHENQFAYPLGPQQVDSVDPQMVQIYAALAADRIAFNSAFNRDSFLEGMATLLGRMPDAVPSGIRDRLTERSAILPVPIQPTAVAGGTRDPGLILWNHRWEYDKAPEVFAEAMLTLAGSGVDFRLALLGPRPANAPEPLQKLREALGNRIIADGKLPRSEYDALLGRAGIVVSTARHEFQGLAVLEASAAGATPLVPDALAYREQYPDACRYPQGDVDTLTERLQAWLQQGPPPAPDVRAWTPGRLEPDWQGMLDDLVAGSRKRPRVSRG</sequence>
<evidence type="ECO:0000259" key="8">
    <source>
        <dbReference type="Pfam" id="PF12038"/>
    </source>
</evidence>
<evidence type="ECO:0000256" key="4">
    <source>
        <dbReference type="ARBA" id="ARBA00044517"/>
    </source>
</evidence>
<accession>A0A0G3G6C3</accession>
<keyword evidence="10" id="KW-1185">Reference proteome</keyword>
<dbReference type="PANTHER" id="PTHR13615">
    <property type="entry name" value="GLYCOSYLTRANSFERASE-LIKE 1"/>
    <property type="match status" value="1"/>
</dbReference>
<feature type="domain" description="Glycosyl transferase family 1" evidence="7">
    <location>
        <begin position="185"/>
        <end position="325"/>
    </location>
</feature>
<dbReference type="EMBL" id="CP011367">
    <property type="protein sequence ID" value="AKJ94411.1"/>
    <property type="molecule type" value="Genomic_DNA"/>
</dbReference>
<dbReference type="Gene3D" id="3.40.50.2000">
    <property type="entry name" value="Glycogen Phosphorylase B"/>
    <property type="match status" value="1"/>
</dbReference>
<gene>
    <name evidence="9" type="ORF">TVD_03055</name>
</gene>
<dbReference type="InterPro" id="IPR001296">
    <property type="entry name" value="Glyco_trans_1"/>
</dbReference>
<comment type="catalytic activity">
    <reaction evidence="6">
        <text>queuosine(34) in tRNA(Asp) + GDP-alpha-D-mannose = O-4''-alpha-D-mannosylqueuosine(34) in tRNA(Asp) + GDP + H(+)</text>
        <dbReference type="Rhea" id="RHEA:12885"/>
        <dbReference type="Rhea" id="RHEA-COMP:18572"/>
        <dbReference type="Rhea" id="RHEA-COMP:18581"/>
        <dbReference type="ChEBI" id="CHEBI:15378"/>
        <dbReference type="ChEBI" id="CHEBI:57527"/>
        <dbReference type="ChEBI" id="CHEBI:58189"/>
        <dbReference type="ChEBI" id="CHEBI:194431"/>
        <dbReference type="ChEBI" id="CHEBI:194442"/>
        <dbReference type="EC" id="2.4.1.110"/>
    </reaction>
    <physiologicalReaction direction="left-to-right" evidence="6">
        <dbReference type="Rhea" id="RHEA:12886"/>
    </physiologicalReaction>
</comment>
<dbReference type="STRING" id="106634.TVD_03055"/>
<dbReference type="Pfam" id="PF12038">
    <property type="entry name" value="QTMAN_N"/>
    <property type="match status" value="1"/>
</dbReference>
<evidence type="ECO:0000256" key="3">
    <source>
        <dbReference type="ARBA" id="ARBA00022679"/>
    </source>
</evidence>
<dbReference type="InterPro" id="IPR022701">
    <property type="entry name" value="QTMAN_N"/>
</dbReference>
<proteinExistence type="inferred from homology"/>
<dbReference type="Pfam" id="PF00534">
    <property type="entry name" value="Glycos_transf_1"/>
    <property type="match status" value="1"/>
</dbReference>
<protein>
    <recommendedName>
        <fullName evidence="5">tRNA-queuosine alpha-mannosyltransferase</fullName>
        <ecNumber evidence="4">2.4.1.110</ecNumber>
    </recommendedName>
</protein>
<dbReference type="SUPFAM" id="SSF53756">
    <property type="entry name" value="UDP-Glycosyltransferase/glycogen phosphorylase"/>
    <property type="match status" value="1"/>
</dbReference>
<evidence type="ECO:0000259" key="7">
    <source>
        <dbReference type="Pfam" id="PF00534"/>
    </source>
</evidence>
<dbReference type="InterPro" id="IPR051862">
    <property type="entry name" value="GT-like_domain_containing_1"/>
</dbReference>
<keyword evidence="3 9" id="KW-0808">Transferase</keyword>
<name>A0A0G3G6C3_9GAMM</name>
<evidence type="ECO:0000313" key="9">
    <source>
        <dbReference type="EMBL" id="AKJ94411.1"/>
    </source>
</evidence>
<reference evidence="9 10" key="1">
    <citation type="submission" date="2015-04" db="EMBL/GenBank/DDBJ databases">
        <title>Complete Sequence for the Genome of the Thioalkalivibrio versutus D301.</title>
        <authorList>
            <person name="Mu T."/>
            <person name="Zhou J."/>
            <person name="Xu X."/>
        </authorList>
    </citation>
    <scope>NUCLEOTIDE SEQUENCE [LARGE SCALE GENOMIC DNA]</scope>
    <source>
        <strain evidence="9 10">D301</strain>
    </source>
</reference>
<dbReference type="KEGG" id="tvr:TVD_03055"/>
<dbReference type="PANTHER" id="PTHR13615:SF3">
    <property type="entry name" value="GLYCOSYLTRANSFERASE-LIKE DOMAIN-CONTAINING PROTEIN 1"/>
    <property type="match status" value="1"/>
</dbReference>
<keyword evidence="2" id="KW-0328">Glycosyltransferase</keyword>
<dbReference type="AlphaFoldDB" id="A0A0G3G6C3"/>
<organism evidence="9 10">
    <name type="scientific">Thioalkalivibrio versutus</name>
    <dbReference type="NCBI Taxonomy" id="106634"/>
    <lineage>
        <taxon>Bacteria</taxon>
        <taxon>Pseudomonadati</taxon>
        <taxon>Pseudomonadota</taxon>
        <taxon>Gammaproteobacteria</taxon>
        <taxon>Chromatiales</taxon>
        <taxon>Ectothiorhodospiraceae</taxon>
        <taxon>Thioalkalivibrio</taxon>
    </lineage>
</organism>
<dbReference type="RefSeq" id="WP_018167992.1">
    <property type="nucleotide sequence ID" value="NZ_CP011367.1"/>
</dbReference>
<evidence type="ECO:0000256" key="6">
    <source>
        <dbReference type="ARBA" id="ARBA00048439"/>
    </source>
</evidence>
<evidence type="ECO:0000256" key="1">
    <source>
        <dbReference type="ARBA" id="ARBA00009481"/>
    </source>
</evidence>